<accession>A0A1M5K6T8</accession>
<evidence type="ECO:0000313" key="1">
    <source>
        <dbReference type="EMBL" id="SHG48300.1"/>
    </source>
</evidence>
<organism evidence="1 2">
    <name type="scientific">Flavobacterium fluvii</name>
    <dbReference type="NCBI Taxonomy" id="468056"/>
    <lineage>
        <taxon>Bacteria</taxon>
        <taxon>Pseudomonadati</taxon>
        <taxon>Bacteroidota</taxon>
        <taxon>Flavobacteriia</taxon>
        <taxon>Flavobacteriales</taxon>
        <taxon>Flavobacteriaceae</taxon>
        <taxon>Flavobacterium</taxon>
    </lineage>
</organism>
<dbReference type="InterPro" id="IPR008969">
    <property type="entry name" value="CarboxyPept-like_regulatory"/>
</dbReference>
<dbReference type="SUPFAM" id="SSF49464">
    <property type="entry name" value="Carboxypeptidase regulatory domain-like"/>
    <property type="match status" value="1"/>
</dbReference>
<evidence type="ECO:0008006" key="3">
    <source>
        <dbReference type="Google" id="ProtNLM"/>
    </source>
</evidence>
<evidence type="ECO:0000313" key="2">
    <source>
        <dbReference type="Proteomes" id="UP000184516"/>
    </source>
</evidence>
<sequence>MKANTFIPILLFISQFGFSQTEKPVKGKVLCNDLPIQGIEVLNLVTEKTTITNEKGEFTILGKAEDMLVFVSEKYDYKRLLLEKEDINKPDLVIKLTRKPEQLEEVVITKVDLGHVGYFSQEVADEIKLEKGKYRNREIYDGTIENGVDFIRIGKMILGLIVKKKENNKEIVPKIEFKELATATCTQDYFNKTLQLKPEEIALFLEFCDADTKSKIILEEKNPLSLMDFLFVKNVEFKKLTRIENK</sequence>
<protein>
    <recommendedName>
        <fullName evidence="3">CarboxypepD_reg-like domain-containing protein</fullName>
    </recommendedName>
</protein>
<proteinExistence type="predicted"/>
<reference evidence="2" key="1">
    <citation type="submission" date="2016-11" db="EMBL/GenBank/DDBJ databases">
        <authorList>
            <person name="Varghese N."/>
            <person name="Submissions S."/>
        </authorList>
    </citation>
    <scope>NUCLEOTIDE SEQUENCE [LARGE SCALE GENOMIC DNA]</scope>
    <source>
        <strain evidence="2">DSM 19978</strain>
    </source>
</reference>
<dbReference type="STRING" id="468056.SAMN05443549_104197"/>
<dbReference type="OrthoDB" id="1431099at2"/>
<dbReference type="EMBL" id="FQWB01000004">
    <property type="protein sequence ID" value="SHG48300.1"/>
    <property type="molecule type" value="Genomic_DNA"/>
</dbReference>
<name>A0A1M5K6T8_9FLAO</name>
<dbReference type="RefSeq" id="WP_073370538.1">
    <property type="nucleotide sequence ID" value="NZ_FQWB01000004.1"/>
</dbReference>
<keyword evidence="2" id="KW-1185">Reference proteome</keyword>
<dbReference type="Proteomes" id="UP000184516">
    <property type="component" value="Unassembled WGS sequence"/>
</dbReference>
<dbReference type="AlphaFoldDB" id="A0A1M5K6T8"/>
<gene>
    <name evidence="1" type="ORF">SAMN05443549_104197</name>
</gene>